<keyword evidence="3" id="KW-1185">Reference proteome</keyword>
<dbReference type="GeneID" id="98649020"/>
<feature type="region of interest" description="Disordered" evidence="1">
    <location>
        <begin position="53"/>
        <end position="101"/>
    </location>
</feature>
<reference evidence="2 3" key="1">
    <citation type="submission" date="2019-08" db="EMBL/GenBank/DDBJ databases">
        <title>Deep-cultivation of Planctomycetes and their phenomic and genomic characterization uncovers novel biology.</title>
        <authorList>
            <person name="Wiegand S."/>
            <person name="Jogler M."/>
            <person name="Boedeker C."/>
            <person name="Pinto D."/>
            <person name="Vollmers J."/>
            <person name="Rivas-Marin E."/>
            <person name="Kohn T."/>
            <person name="Peeters S.H."/>
            <person name="Heuer A."/>
            <person name="Rast P."/>
            <person name="Oberbeckmann S."/>
            <person name="Bunk B."/>
            <person name="Jeske O."/>
            <person name="Meyerdierks A."/>
            <person name="Storesund J.E."/>
            <person name="Kallscheuer N."/>
            <person name="Luecker S."/>
            <person name="Lage O.M."/>
            <person name="Pohl T."/>
            <person name="Merkel B.J."/>
            <person name="Hornburger P."/>
            <person name="Mueller R.-W."/>
            <person name="Bruemmer F."/>
            <person name="Labrenz M."/>
            <person name="Spormann A.M."/>
            <person name="Op den Camp H."/>
            <person name="Overmann J."/>
            <person name="Amann R."/>
            <person name="Jetten M.S.M."/>
            <person name="Mascher T."/>
            <person name="Medema M.H."/>
            <person name="Devos D.P."/>
            <person name="Kaster A.-K."/>
            <person name="Ovreas L."/>
            <person name="Rohde M."/>
            <person name="Galperin M.Y."/>
            <person name="Jogler C."/>
        </authorList>
    </citation>
    <scope>NUCLEOTIDE SEQUENCE [LARGE SCALE GENOMIC DNA]</scope>
    <source>
        <strain evidence="2 3">DSM 8797</strain>
    </source>
</reference>
<dbReference type="RefSeq" id="WP_044237282.1">
    <property type="nucleotide sequence ID" value="NZ_CP042910.1"/>
</dbReference>
<dbReference type="Proteomes" id="UP000322887">
    <property type="component" value="Chromosome"/>
</dbReference>
<accession>A0ABX5YSM6</accession>
<protein>
    <recommendedName>
        <fullName evidence="4">DUF1570 domain-containing protein</fullName>
    </recommendedName>
</protein>
<gene>
    <name evidence="2" type="ORF">GmarT_45530</name>
</gene>
<evidence type="ECO:0008006" key="4">
    <source>
        <dbReference type="Google" id="ProtNLM"/>
    </source>
</evidence>
<dbReference type="PROSITE" id="PS51257">
    <property type="entry name" value="PROKAR_LIPOPROTEIN"/>
    <property type="match status" value="1"/>
</dbReference>
<proteinExistence type="predicted"/>
<evidence type="ECO:0000313" key="3">
    <source>
        <dbReference type="Proteomes" id="UP000322887"/>
    </source>
</evidence>
<dbReference type="Gene3D" id="2.60.120.430">
    <property type="entry name" value="Galactose-binding lectin"/>
    <property type="match status" value="1"/>
</dbReference>
<name>A0ABX5YSM6_9PLAN</name>
<sequence>MNRLAPNLDCLRGPVSFSLAICFCLLAACSSEKKSPQAAEESVVIVADAPVETAGSEKTVPPQNVRQNTPQPEKTPATSSTAAPEASKPDQTIYRPSDQRPVHNNQRLELLGIKCYESPRLKLYTDIDPKIAVTLPAVIDQAYASLADYFGPLPPDREGTEFQVTGYIMQNRALFREAGVILDSLPAIVNGRHQGAQFWMDAQSQPYYLKHLMLHEYTHCYSMIMGDIGAPVWYLEGIAESMATHTTDADGKIHLNVMPHNKNDFGGLGRITLIEDAVEQAPPRSIQEIMQFHPANFLYNNEEYAWSWALCQFFDKHPVYGSPFRELAQHMHGDGFSKKIQEMLGDDYAKVNDDWMLFARNLQPGYDFQNAAVTFASGESLRPDSSATAVVNSQKGWQSSGIHVEQGIVYEVSATGRFTLAQKPKPWESTADGISFQYFKGQPLGRLIMMIQPDPDMKLTHPNSILKEYPLGAHASWMAPVSGTVYFRLNDAWNSLADNRGEVEVTLQRKSKPTTGDDSDR</sequence>
<dbReference type="EMBL" id="CP042910">
    <property type="protein sequence ID" value="QEG18663.1"/>
    <property type="molecule type" value="Genomic_DNA"/>
</dbReference>
<evidence type="ECO:0000313" key="2">
    <source>
        <dbReference type="EMBL" id="QEG18663.1"/>
    </source>
</evidence>
<evidence type="ECO:0000256" key="1">
    <source>
        <dbReference type="SAM" id="MobiDB-lite"/>
    </source>
</evidence>
<feature type="compositionally biased region" description="Low complexity" evidence="1">
    <location>
        <begin position="72"/>
        <end position="86"/>
    </location>
</feature>
<feature type="compositionally biased region" description="Polar residues" evidence="1">
    <location>
        <begin position="61"/>
        <end position="71"/>
    </location>
</feature>
<organism evidence="2 3">
    <name type="scientific">Gimesia maris</name>
    <dbReference type="NCBI Taxonomy" id="122"/>
    <lineage>
        <taxon>Bacteria</taxon>
        <taxon>Pseudomonadati</taxon>
        <taxon>Planctomycetota</taxon>
        <taxon>Planctomycetia</taxon>
        <taxon>Planctomycetales</taxon>
        <taxon>Planctomycetaceae</taxon>
        <taxon>Gimesia</taxon>
    </lineage>
</organism>